<name>A0A379E4B6_9BACT</name>
<sequence>MDRLAFLVILEEYRQSGFQEQIDCDKSHLYSIVAHSTAIEGPTMTEVENQLLFDNGITAKGKNIIEQNMNLDLKEVYERSMDLSKEHTPFSVSMLKELSAIVMRRTGGEYNTLGGSFDSS</sequence>
<dbReference type="Gene3D" id="1.10.3290.10">
    <property type="entry name" value="Fido-like domain"/>
    <property type="match status" value="1"/>
</dbReference>
<organism evidence="1 2">
    <name type="scientific">Prevotella denticola</name>
    <dbReference type="NCBI Taxonomy" id="28129"/>
    <lineage>
        <taxon>Bacteria</taxon>
        <taxon>Pseudomonadati</taxon>
        <taxon>Bacteroidota</taxon>
        <taxon>Bacteroidia</taxon>
        <taxon>Bacteroidales</taxon>
        <taxon>Prevotellaceae</taxon>
        <taxon>Prevotella</taxon>
    </lineage>
</organism>
<evidence type="ECO:0000313" key="1">
    <source>
        <dbReference type="EMBL" id="SUB87399.1"/>
    </source>
</evidence>
<dbReference type="InterPro" id="IPR036597">
    <property type="entry name" value="Fido-like_dom_sf"/>
</dbReference>
<proteinExistence type="predicted"/>
<evidence type="ECO:0000313" key="2">
    <source>
        <dbReference type="Proteomes" id="UP000255469"/>
    </source>
</evidence>
<evidence type="ECO:0008006" key="3">
    <source>
        <dbReference type="Google" id="ProtNLM"/>
    </source>
</evidence>
<dbReference type="AlphaFoldDB" id="A0A379E4B6"/>
<accession>A0A379E4B6</accession>
<dbReference type="EMBL" id="UGTM01000001">
    <property type="protein sequence ID" value="SUB87399.1"/>
    <property type="molecule type" value="Genomic_DNA"/>
</dbReference>
<gene>
    <name evidence="1" type="ORF">NCTC13067_01067</name>
</gene>
<reference evidence="1 2" key="1">
    <citation type="submission" date="2018-06" db="EMBL/GenBank/DDBJ databases">
        <authorList>
            <consortium name="Pathogen Informatics"/>
            <person name="Doyle S."/>
        </authorList>
    </citation>
    <scope>NUCLEOTIDE SEQUENCE [LARGE SCALE GENOMIC DNA]</scope>
    <source>
        <strain evidence="1 2">NCTC13067</strain>
    </source>
</reference>
<dbReference type="Proteomes" id="UP000255469">
    <property type="component" value="Unassembled WGS sequence"/>
</dbReference>
<protein>
    <recommendedName>
        <fullName evidence="3">Fic family protein</fullName>
    </recommendedName>
</protein>